<comment type="similarity">
    <text evidence="12">Belongs to the glycosyltransferase group 1 family. Glycosyltransferase 4 subfamily.</text>
</comment>
<evidence type="ECO:0000256" key="3">
    <source>
        <dbReference type="ARBA" id="ARBA00012645"/>
    </source>
</evidence>
<evidence type="ECO:0000256" key="7">
    <source>
        <dbReference type="ARBA" id="ARBA00022692"/>
    </source>
</evidence>
<protein>
    <recommendedName>
        <fullName evidence="4 12">GDP-Man:Man(3)GlcNAc(2)-PP-Dol alpha-1,2-mannosyltransferase</fullName>
        <ecNumber evidence="3 12">2.4.1.131</ecNumber>
    </recommendedName>
</protein>
<sequence length="513" mass="56985">MIHFLIQTTISALNIIALAVVSLYVMLNSYVKKAKEETVHNKAILKGKPENKYFGFFHPYATAGGGGERVLWTAIQALQIHNPDYVSVLYTALDPEETKTSLIEKIKSKFGLEIKPETLILVVLDNISYAETPYPRFRLLLQSLGSVRVAYEGLIKFVPDVFIDTVGYAFTYPLARFLFGIPVVSYTHYPTISSDMLQVVASRESGICNDETINSSFILSNAKKVYYKTFAILYGFVGSFADVVMTNSSWTLNHIKKTFKKSKLITLVYPPCDTDEMTKFSLESRQLKIVSLAQFRPEKNHALQVEGFSKFLSKYPKYKMEKKSVKDESSYPKLVIMGGVRNEGDKKRAEDIEKLALDYGIESQVSVVKNASYSTILSELSVATAGLHTMKDEHFGINIVEFMASGAIPIGHKSAGPMMDIIVPAFDLEALGTVNQDIAKLAAKNGSGGRYAEVPVGFLATTADEFAEVFNCLMSMDEETLSVVRKEARGRATSMFSADKFRAKFIESISGIL</sequence>
<comment type="caution">
    <text evidence="16">The sequence shown here is derived from an EMBL/GenBank/DDBJ whole genome shotgun (WGS) entry which is preliminary data.</text>
</comment>
<evidence type="ECO:0000256" key="4">
    <source>
        <dbReference type="ARBA" id="ARBA00022018"/>
    </source>
</evidence>
<evidence type="ECO:0000256" key="10">
    <source>
        <dbReference type="ARBA" id="ARBA00023136"/>
    </source>
</evidence>
<dbReference type="OrthoDB" id="2276068at2759"/>
<evidence type="ECO:0000313" key="16">
    <source>
        <dbReference type="EMBL" id="OMJ28264.1"/>
    </source>
</evidence>
<dbReference type="UniPathway" id="UPA00378"/>
<feature type="domain" description="ALG11 mannosyltransferase N-terminal" evidence="14">
    <location>
        <begin position="52"/>
        <end position="257"/>
    </location>
</feature>
<dbReference type="GO" id="GO:0005789">
    <property type="term" value="C:endoplasmic reticulum membrane"/>
    <property type="evidence" value="ECO:0007669"/>
    <property type="project" value="UniProtKB-SubCell"/>
</dbReference>
<feature type="domain" description="Glycosyl transferase family 1" evidence="13">
    <location>
        <begin position="279"/>
        <end position="426"/>
    </location>
</feature>
<evidence type="ECO:0000259" key="13">
    <source>
        <dbReference type="Pfam" id="PF00534"/>
    </source>
</evidence>
<evidence type="ECO:0000313" key="17">
    <source>
        <dbReference type="Proteomes" id="UP000187429"/>
    </source>
</evidence>
<evidence type="ECO:0000259" key="14">
    <source>
        <dbReference type="Pfam" id="PF15924"/>
    </source>
</evidence>
<evidence type="ECO:0000256" key="2">
    <source>
        <dbReference type="ARBA" id="ARBA00004922"/>
    </source>
</evidence>
<dbReference type="InterPro" id="IPR001296">
    <property type="entry name" value="Glyco_trans_1"/>
</dbReference>
<feature type="transmembrane region" description="Helical" evidence="12">
    <location>
        <begin position="225"/>
        <end position="245"/>
    </location>
</feature>
<dbReference type="AlphaFoldDB" id="A0A1R1YN10"/>
<accession>A0A1R1YN10</accession>
<keyword evidence="10 12" id="KW-0472">Membrane</keyword>
<evidence type="ECO:0000256" key="8">
    <source>
        <dbReference type="ARBA" id="ARBA00022824"/>
    </source>
</evidence>
<dbReference type="GO" id="GO:0004377">
    <property type="term" value="F:GDP-Man:Man(3)GlcNAc(2)-PP-Dol alpha-1,2-mannosyltransferase activity"/>
    <property type="evidence" value="ECO:0007669"/>
    <property type="project" value="UniProtKB-UniRule"/>
</dbReference>
<keyword evidence="9 12" id="KW-1133">Transmembrane helix</keyword>
<reference evidence="17" key="2">
    <citation type="submission" date="2017-01" db="EMBL/GenBank/DDBJ databases">
        <authorList>
            <person name="Wang Y."/>
            <person name="White M."/>
            <person name="Kvist S."/>
            <person name="Moncalvo J.-M."/>
        </authorList>
    </citation>
    <scope>NUCLEOTIDE SEQUENCE [LARGE SCALE GENOMIC DNA]</scope>
    <source>
        <strain evidence="17">ID-206-W2</strain>
    </source>
</reference>
<dbReference type="EMBL" id="LSSM01005836">
    <property type="protein sequence ID" value="OMJ11842.1"/>
    <property type="molecule type" value="Genomic_DNA"/>
</dbReference>
<dbReference type="Pfam" id="PF15924">
    <property type="entry name" value="ALG11_N"/>
    <property type="match status" value="1"/>
</dbReference>
<gene>
    <name evidence="16" type="ORF">AYI69_g2263</name>
    <name evidence="15" type="ORF">AYI69_g9682</name>
</gene>
<feature type="transmembrane region" description="Helical" evidence="12">
    <location>
        <begin position="6"/>
        <end position="27"/>
    </location>
</feature>
<organism evidence="16 17">
    <name type="scientific">Smittium culicis</name>
    <dbReference type="NCBI Taxonomy" id="133412"/>
    <lineage>
        <taxon>Eukaryota</taxon>
        <taxon>Fungi</taxon>
        <taxon>Fungi incertae sedis</taxon>
        <taxon>Zoopagomycota</taxon>
        <taxon>Kickxellomycotina</taxon>
        <taxon>Harpellomycetes</taxon>
        <taxon>Harpellales</taxon>
        <taxon>Legeriomycetaceae</taxon>
        <taxon>Smittium</taxon>
    </lineage>
</organism>
<dbReference type="GO" id="GO:0006487">
    <property type="term" value="P:protein N-linked glycosylation"/>
    <property type="evidence" value="ECO:0007669"/>
    <property type="project" value="TreeGrafter"/>
</dbReference>
<dbReference type="InterPro" id="IPR031814">
    <property type="entry name" value="ALG11_N"/>
</dbReference>
<comment type="subcellular location">
    <subcellularLocation>
        <location evidence="1">Endoplasmic reticulum membrane</location>
        <topology evidence="1">Single-pass membrane protein</topology>
    </subcellularLocation>
</comment>
<dbReference type="EC" id="2.4.1.131" evidence="3 12"/>
<dbReference type="PANTHER" id="PTHR45919">
    <property type="entry name" value="GDP-MAN:MAN(3)GLCNAC(2)-PP-DOL ALPHA-1,2-MANNOSYLTRANSFERASE"/>
    <property type="match status" value="1"/>
</dbReference>
<keyword evidence="6 12" id="KW-0808">Transferase</keyword>
<dbReference type="Gene3D" id="3.40.50.2000">
    <property type="entry name" value="Glycogen Phosphorylase B"/>
    <property type="match status" value="1"/>
</dbReference>
<evidence type="ECO:0000256" key="5">
    <source>
        <dbReference type="ARBA" id="ARBA00022676"/>
    </source>
</evidence>
<comment type="function">
    <text evidence="12">GDP-Man:Man(3)GlcNAc(2)-PP-Dol alpha-1,2-mannosyltransferase that operates in the biosynthetic pathway of dolichol-linked oligosaccharides, the glycan precursors employed in protein asparagine (N)-glycosylation. The assembly of dolichol-linked oligosaccharides begins on the cytosolic side of the endoplasmic reticulum membrane and finishes in its lumen. The sequential addition of sugars to dolichol pyrophosphate produces dolichol-linked oligosaccharides containing fourteen sugars, including two GlcNAcs, nine mannoses and three glucoses. Once assembled, the oligosaccharide is transferred from the lipid to nascent proteins by oligosaccharyltransferases. Catalyzes, on the cytoplasmic face of the endoplasmic reticulum, the addition of the fourth and fifth mannose residues to the dolichol-linked oligosaccharide chain, to produce Man(5)GlcNAc(2)-PP-dolichol core oligosaccharide.</text>
</comment>
<keyword evidence="7 12" id="KW-0812">Transmembrane</keyword>
<dbReference type="SUPFAM" id="SSF53756">
    <property type="entry name" value="UDP-Glycosyltransferase/glycogen phosphorylase"/>
    <property type="match status" value="1"/>
</dbReference>
<keyword evidence="5 12" id="KW-0328">Glycosyltransferase</keyword>
<dbReference type="Proteomes" id="UP000187429">
    <property type="component" value="Unassembled WGS sequence"/>
</dbReference>
<evidence type="ECO:0000256" key="6">
    <source>
        <dbReference type="ARBA" id="ARBA00022679"/>
    </source>
</evidence>
<dbReference type="InterPro" id="IPR038013">
    <property type="entry name" value="ALG11"/>
</dbReference>
<evidence type="ECO:0000256" key="9">
    <source>
        <dbReference type="ARBA" id="ARBA00022989"/>
    </source>
</evidence>
<name>A0A1R1YN10_9FUNG</name>
<comment type="pathway">
    <text evidence="2 12">Protein modification; protein glycosylation.</text>
</comment>
<reference evidence="16" key="1">
    <citation type="submission" date="2017-01" db="EMBL/GenBank/DDBJ databases">
        <authorList>
            <person name="Mah S.A."/>
            <person name="Swanson W.J."/>
            <person name="Moy G.W."/>
            <person name="Vacquier V.D."/>
        </authorList>
    </citation>
    <scope>NUCLEOTIDE SEQUENCE [LARGE SCALE GENOMIC DNA]</scope>
    <source>
        <strain evidence="16">ID-206-W2</strain>
    </source>
</reference>
<dbReference type="CDD" id="cd03806">
    <property type="entry name" value="GT4_ALG11-like"/>
    <property type="match status" value="1"/>
</dbReference>
<dbReference type="Pfam" id="PF00534">
    <property type="entry name" value="Glycos_transf_1"/>
    <property type="match status" value="1"/>
</dbReference>
<evidence type="ECO:0000256" key="12">
    <source>
        <dbReference type="RuleBase" id="RU367051"/>
    </source>
</evidence>
<keyword evidence="17" id="KW-1185">Reference proteome</keyword>
<evidence type="ECO:0000256" key="1">
    <source>
        <dbReference type="ARBA" id="ARBA00004389"/>
    </source>
</evidence>
<comment type="catalytic activity">
    <reaction evidence="11 12">
        <text>an alpha-D-Man-(1-&gt;3)-[alpha-D-Man-(1-&gt;6)]-beta-D-Man-(1-&gt;4)-beta-D-GlcNAc-(1-&gt;4)-alpha-D-GlcNAc-diphospho-di-trans,poly-cis-dolichol + 2 GDP-alpha-D-mannose = an alpha-D-Man-(1-&gt;2)-alpha-D-Man-(1-&gt;2)-alpha-D-Man-(1-&gt;3)-[alpha-D-Man-(1-&gt;6)]-beta-D-Man-(1-&gt;4)-beta-D-GlcNAc-(1-&gt;4)-alpha-D-GlcNAc-diphospho-di-trans,poly-cis-dolichol + 2 GDP + 2 H(+)</text>
        <dbReference type="Rhea" id="RHEA:29523"/>
        <dbReference type="Rhea" id="RHEA-COMP:19515"/>
        <dbReference type="Rhea" id="RHEA-COMP:19516"/>
        <dbReference type="ChEBI" id="CHEBI:15378"/>
        <dbReference type="ChEBI" id="CHEBI:57527"/>
        <dbReference type="ChEBI" id="CHEBI:58189"/>
        <dbReference type="ChEBI" id="CHEBI:132511"/>
        <dbReference type="ChEBI" id="CHEBI:132515"/>
        <dbReference type="EC" id="2.4.1.131"/>
    </reaction>
    <physiologicalReaction direction="left-to-right" evidence="11 12">
        <dbReference type="Rhea" id="RHEA:29524"/>
    </physiologicalReaction>
</comment>
<dbReference type="PANTHER" id="PTHR45919:SF1">
    <property type="entry name" value="GDP-MAN:MAN(3)GLCNAC(2)-PP-DOL ALPHA-1,2-MANNOSYLTRANSFERASE"/>
    <property type="match status" value="1"/>
</dbReference>
<evidence type="ECO:0000313" key="15">
    <source>
        <dbReference type="EMBL" id="OMJ11842.1"/>
    </source>
</evidence>
<keyword evidence="8 12" id="KW-0256">Endoplasmic reticulum</keyword>
<dbReference type="EMBL" id="LSSM01000663">
    <property type="protein sequence ID" value="OMJ28264.1"/>
    <property type="molecule type" value="Genomic_DNA"/>
</dbReference>
<proteinExistence type="inferred from homology"/>
<evidence type="ECO:0000256" key="11">
    <source>
        <dbReference type="ARBA" id="ARBA00045065"/>
    </source>
</evidence>